<dbReference type="AlphaFoldDB" id="A0A4Y7PY04"/>
<dbReference type="Proteomes" id="UP000294933">
    <property type="component" value="Unassembled WGS sequence"/>
</dbReference>
<name>A0A4Y7PY04_9AGAM</name>
<dbReference type="VEuPathDB" id="FungiDB:BD410DRAFT_805447"/>
<organism evidence="1 2">
    <name type="scientific">Rickenella mellea</name>
    <dbReference type="NCBI Taxonomy" id="50990"/>
    <lineage>
        <taxon>Eukaryota</taxon>
        <taxon>Fungi</taxon>
        <taxon>Dikarya</taxon>
        <taxon>Basidiomycota</taxon>
        <taxon>Agaricomycotina</taxon>
        <taxon>Agaricomycetes</taxon>
        <taxon>Hymenochaetales</taxon>
        <taxon>Rickenellaceae</taxon>
        <taxon>Rickenella</taxon>
    </lineage>
</organism>
<reference evidence="1 2" key="1">
    <citation type="submission" date="2018-06" db="EMBL/GenBank/DDBJ databases">
        <title>A transcriptomic atlas of mushroom development highlights an independent origin of complex multicellularity.</title>
        <authorList>
            <consortium name="DOE Joint Genome Institute"/>
            <person name="Krizsan K."/>
            <person name="Almasi E."/>
            <person name="Merenyi Z."/>
            <person name="Sahu N."/>
            <person name="Viragh M."/>
            <person name="Koszo T."/>
            <person name="Mondo S."/>
            <person name="Kiss B."/>
            <person name="Balint B."/>
            <person name="Kues U."/>
            <person name="Barry K."/>
            <person name="Hegedus J.C."/>
            <person name="Henrissat B."/>
            <person name="Johnson J."/>
            <person name="Lipzen A."/>
            <person name="Ohm R."/>
            <person name="Nagy I."/>
            <person name="Pangilinan J."/>
            <person name="Yan J."/>
            <person name="Xiong Y."/>
            <person name="Grigoriev I.V."/>
            <person name="Hibbett D.S."/>
            <person name="Nagy L.G."/>
        </authorList>
    </citation>
    <scope>NUCLEOTIDE SEQUENCE [LARGE SCALE GENOMIC DNA]</scope>
    <source>
        <strain evidence="1 2">SZMC22713</strain>
    </source>
</reference>
<sequence length="341" mass="38037">MMTKNHSNDVRHVEKCADWGRRGGNRTDRHLFSLVFAKNQVRTRFEREPNVNRPEPRFIQPVINLTRTSTSASVASTTTSIVDDMPEYGEHPHVLQVIRMERTPGKDEAKDYAKGCILGVCCNDPFGWKLLQTHPRMQMGRALPLGLRHLYVCADTLSLWRLGQRSLVLIQRMTAAKREIAGGDTFAPGSEILMCYGNSYDSLNIGLSLESDLRSTENEDYKCQLQPLSERNLFAARGLDTLLPVSSNVALFSSSWTFWRRIVDTRDVVLDQFYGSGYGSYGTGYGTGHGTGYGTIMAAWYGMAGMARRFAVSPSPPSTQLDFSQPIALAGVALFMGEAMW</sequence>
<proteinExistence type="predicted"/>
<accession>A0A4Y7PY04</accession>
<evidence type="ECO:0000313" key="2">
    <source>
        <dbReference type="Proteomes" id="UP000294933"/>
    </source>
</evidence>
<evidence type="ECO:0000313" key="1">
    <source>
        <dbReference type="EMBL" id="TDL19782.1"/>
    </source>
</evidence>
<protein>
    <submittedName>
        <fullName evidence="1">Uncharacterized protein</fullName>
    </submittedName>
</protein>
<dbReference type="EMBL" id="ML170193">
    <property type="protein sequence ID" value="TDL19782.1"/>
    <property type="molecule type" value="Genomic_DNA"/>
</dbReference>
<gene>
    <name evidence="1" type="ORF">BD410DRAFT_805447</name>
</gene>
<keyword evidence="2" id="KW-1185">Reference proteome</keyword>